<dbReference type="Proteomes" id="UP001341840">
    <property type="component" value="Unassembled WGS sequence"/>
</dbReference>
<accession>A0ABU6UVG2</accession>
<organism evidence="1 2">
    <name type="scientific">Stylosanthes scabra</name>
    <dbReference type="NCBI Taxonomy" id="79078"/>
    <lineage>
        <taxon>Eukaryota</taxon>
        <taxon>Viridiplantae</taxon>
        <taxon>Streptophyta</taxon>
        <taxon>Embryophyta</taxon>
        <taxon>Tracheophyta</taxon>
        <taxon>Spermatophyta</taxon>
        <taxon>Magnoliopsida</taxon>
        <taxon>eudicotyledons</taxon>
        <taxon>Gunneridae</taxon>
        <taxon>Pentapetalae</taxon>
        <taxon>rosids</taxon>
        <taxon>fabids</taxon>
        <taxon>Fabales</taxon>
        <taxon>Fabaceae</taxon>
        <taxon>Papilionoideae</taxon>
        <taxon>50 kb inversion clade</taxon>
        <taxon>dalbergioids sensu lato</taxon>
        <taxon>Dalbergieae</taxon>
        <taxon>Pterocarpus clade</taxon>
        <taxon>Stylosanthes</taxon>
    </lineage>
</organism>
<evidence type="ECO:0000313" key="2">
    <source>
        <dbReference type="Proteomes" id="UP001341840"/>
    </source>
</evidence>
<evidence type="ECO:0000313" key="1">
    <source>
        <dbReference type="EMBL" id="MED6163958.1"/>
    </source>
</evidence>
<name>A0ABU6UVG2_9FABA</name>
<comment type="caution">
    <text evidence="1">The sequence shown here is derived from an EMBL/GenBank/DDBJ whole genome shotgun (WGS) entry which is preliminary data.</text>
</comment>
<keyword evidence="2" id="KW-1185">Reference proteome</keyword>
<proteinExistence type="predicted"/>
<reference evidence="1 2" key="1">
    <citation type="journal article" date="2023" name="Plants (Basel)">
        <title>Bridging the Gap: Combining Genomics and Transcriptomics Approaches to Understand Stylosanthes scabra, an Orphan Legume from the Brazilian Caatinga.</title>
        <authorList>
            <person name="Ferreira-Neto J.R.C."/>
            <person name="da Silva M.D."/>
            <person name="Binneck E."/>
            <person name="de Melo N.F."/>
            <person name="da Silva R.H."/>
            <person name="de Melo A.L.T.M."/>
            <person name="Pandolfi V."/>
            <person name="Bustamante F.O."/>
            <person name="Brasileiro-Vidal A.C."/>
            <person name="Benko-Iseppon A.M."/>
        </authorList>
    </citation>
    <scope>NUCLEOTIDE SEQUENCE [LARGE SCALE GENOMIC DNA]</scope>
    <source>
        <tissue evidence="1">Leaves</tissue>
    </source>
</reference>
<sequence>MTPPRFLGASWLSSPRKWIFAIYRIRRRLQPSLSFHPTHISLNRSHRMEPNHMRHSSILYYAMRNFWAPISFMEELTPPAFMGEDNRLIGFVSPIY</sequence>
<dbReference type="EMBL" id="JASCZI010122231">
    <property type="protein sequence ID" value="MED6163958.1"/>
    <property type="molecule type" value="Genomic_DNA"/>
</dbReference>
<protein>
    <submittedName>
        <fullName evidence="1">Uncharacterized protein</fullName>
    </submittedName>
</protein>
<gene>
    <name evidence="1" type="ORF">PIB30_085057</name>
</gene>